<name>A0A7J9LP32_GOSSC</name>
<evidence type="ECO:0000256" key="1">
    <source>
        <dbReference type="SAM" id="MobiDB-lite"/>
    </source>
</evidence>
<evidence type="ECO:0000313" key="3">
    <source>
        <dbReference type="EMBL" id="MBA0860398.1"/>
    </source>
</evidence>
<organism evidence="3 4">
    <name type="scientific">Gossypium schwendimanii</name>
    <name type="common">Cotton</name>
    <dbReference type="NCBI Taxonomy" id="34291"/>
    <lineage>
        <taxon>Eukaryota</taxon>
        <taxon>Viridiplantae</taxon>
        <taxon>Streptophyta</taxon>
        <taxon>Embryophyta</taxon>
        <taxon>Tracheophyta</taxon>
        <taxon>Spermatophyta</taxon>
        <taxon>Magnoliopsida</taxon>
        <taxon>eudicotyledons</taxon>
        <taxon>Gunneridae</taxon>
        <taxon>Pentapetalae</taxon>
        <taxon>rosids</taxon>
        <taxon>malvids</taxon>
        <taxon>Malvales</taxon>
        <taxon>Malvaceae</taxon>
        <taxon>Malvoideae</taxon>
        <taxon>Gossypium</taxon>
    </lineage>
</organism>
<protein>
    <submittedName>
        <fullName evidence="3">Uncharacterized protein</fullName>
    </submittedName>
</protein>
<dbReference type="OrthoDB" id="784633at2759"/>
<accession>A0A7J9LP32</accession>
<proteinExistence type="predicted"/>
<dbReference type="EMBL" id="JABFAF010000007">
    <property type="protein sequence ID" value="MBA0860398.1"/>
    <property type="molecule type" value="Genomic_DNA"/>
</dbReference>
<evidence type="ECO:0000313" key="4">
    <source>
        <dbReference type="Proteomes" id="UP000593576"/>
    </source>
</evidence>
<sequence length="207" mass="23541">MKFPSIQRRHGDARSIDSEFWDSPFYSAASSKELLYFFCWKNQPARVEPSSRVVSPAPTEEREGNDNVENFADQSEAKTEKRACLRDCFSGGTESTVTWRRCFRSLLTLHRRLLLIVVVVVIVIWVLIFSQEIDEVLLSASKPQQQTGKTLGTSISFFPSLVKDFAHSLWCGLHGKVFATEQGYYLKEELEGGAGLQQIGLQKEHKY</sequence>
<keyword evidence="2" id="KW-1133">Transmembrane helix</keyword>
<comment type="caution">
    <text evidence="3">The sequence shown here is derived from an EMBL/GenBank/DDBJ whole genome shotgun (WGS) entry which is preliminary data.</text>
</comment>
<gene>
    <name evidence="3" type="ORF">Goshw_017300</name>
</gene>
<dbReference type="AlphaFoldDB" id="A0A7J9LP32"/>
<evidence type="ECO:0000256" key="2">
    <source>
        <dbReference type="SAM" id="Phobius"/>
    </source>
</evidence>
<reference evidence="3 4" key="1">
    <citation type="journal article" date="2019" name="Genome Biol. Evol.">
        <title>Insights into the evolution of the New World diploid cottons (Gossypium, subgenus Houzingenia) based on genome sequencing.</title>
        <authorList>
            <person name="Grover C.E."/>
            <person name="Arick M.A. 2nd"/>
            <person name="Thrash A."/>
            <person name="Conover J.L."/>
            <person name="Sanders W.S."/>
            <person name="Peterson D.G."/>
            <person name="Frelichowski J.E."/>
            <person name="Scheffler J.A."/>
            <person name="Scheffler B.E."/>
            <person name="Wendel J.F."/>
        </authorList>
    </citation>
    <scope>NUCLEOTIDE SEQUENCE [LARGE SCALE GENOMIC DNA]</scope>
    <source>
        <strain evidence="3">1</strain>
        <tissue evidence="3">Leaf</tissue>
    </source>
</reference>
<keyword evidence="4" id="KW-1185">Reference proteome</keyword>
<keyword evidence="2" id="KW-0472">Membrane</keyword>
<dbReference type="Proteomes" id="UP000593576">
    <property type="component" value="Unassembled WGS sequence"/>
</dbReference>
<keyword evidence="2" id="KW-0812">Transmembrane</keyword>
<feature type="transmembrane region" description="Helical" evidence="2">
    <location>
        <begin position="113"/>
        <end position="130"/>
    </location>
</feature>
<feature type="region of interest" description="Disordered" evidence="1">
    <location>
        <begin position="50"/>
        <end position="74"/>
    </location>
</feature>